<evidence type="ECO:0000313" key="6">
    <source>
        <dbReference type="EMBL" id="KAI7794139.1"/>
    </source>
</evidence>
<dbReference type="InterPro" id="IPR042121">
    <property type="entry name" value="MutL_C_regsub"/>
</dbReference>
<dbReference type="Gene3D" id="3.30.1370.100">
    <property type="entry name" value="MutL, C-terminal domain, regulatory subdomain"/>
    <property type="match status" value="1"/>
</dbReference>
<dbReference type="InterPro" id="IPR042120">
    <property type="entry name" value="MutL_C_dimsub"/>
</dbReference>
<evidence type="ECO:0000259" key="4">
    <source>
        <dbReference type="SMART" id="SM00853"/>
    </source>
</evidence>
<dbReference type="InterPro" id="IPR002099">
    <property type="entry name" value="MutL/Mlh/PMS"/>
</dbReference>
<organism evidence="6 7">
    <name type="scientific">Triplophysa rosa</name>
    <name type="common">Cave loach</name>
    <dbReference type="NCBI Taxonomy" id="992332"/>
    <lineage>
        <taxon>Eukaryota</taxon>
        <taxon>Metazoa</taxon>
        <taxon>Chordata</taxon>
        <taxon>Craniata</taxon>
        <taxon>Vertebrata</taxon>
        <taxon>Euteleostomi</taxon>
        <taxon>Actinopterygii</taxon>
        <taxon>Neopterygii</taxon>
        <taxon>Teleostei</taxon>
        <taxon>Ostariophysi</taxon>
        <taxon>Cypriniformes</taxon>
        <taxon>Nemacheilidae</taxon>
        <taxon>Triplophysa</taxon>
    </lineage>
</organism>
<dbReference type="InterPro" id="IPR014790">
    <property type="entry name" value="MutL_C"/>
</dbReference>
<dbReference type="InterPro" id="IPR037198">
    <property type="entry name" value="MutL_C_sf"/>
</dbReference>
<evidence type="ECO:0000256" key="3">
    <source>
        <dbReference type="SAM" id="MobiDB-lite"/>
    </source>
</evidence>
<comment type="caution">
    <text evidence="6">The sequence shown here is derived from an EMBL/GenBank/DDBJ whole genome shotgun (WGS) entry which is preliminary data.</text>
</comment>
<dbReference type="GO" id="GO:0016887">
    <property type="term" value="F:ATP hydrolysis activity"/>
    <property type="evidence" value="ECO:0007669"/>
    <property type="project" value="InterPro"/>
</dbReference>
<evidence type="ECO:0000256" key="1">
    <source>
        <dbReference type="ARBA" id="ARBA00006082"/>
    </source>
</evidence>
<dbReference type="InterPro" id="IPR020568">
    <property type="entry name" value="Ribosomal_Su5_D2-typ_SF"/>
</dbReference>
<dbReference type="InterPro" id="IPR038973">
    <property type="entry name" value="MutL/Mlh/Pms-like"/>
</dbReference>
<dbReference type="AlphaFoldDB" id="A0A9W7TDJ6"/>
<dbReference type="FunFam" id="3.30.1370.100:FF:000003">
    <property type="entry name" value="DNA mismatch repair protein Mlh3"/>
    <property type="match status" value="1"/>
</dbReference>
<dbReference type="CDD" id="cd03486">
    <property type="entry name" value="MutL_Trans_MLH3"/>
    <property type="match status" value="1"/>
</dbReference>
<feature type="non-terminal residue" evidence="6">
    <location>
        <position position="1163"/>
    </location>
</feature>
<reference evidence="6" key="1">
    <citation type="submission" date="2021-02" db="EMBL/GenBank/DDBJ databases">
        <title>Comparative genomics reveals that relaxation of natural selection precedes convergent phenotypic evolution of cavefish.</title>
        <authorList>
            <person name="Peng Z."/>
        </authorList>
    </citation>
    <scope>NUCLEOTIDE SEQUENCE</scope>
    <source>
        <tissue evidence="6">Muscle</tissue>
    </source>
</reference>
<dbReference type="FunFam" id="3.30.230.10:FF:000028">
    <property type="entry name" value="DNA mismatch repair protein Mlh3"/>
    <property type="match status" value="1"/>
</dbReference>
<accession>A0A9W7TDJ6</accession>
<dbReference type="GO" id="GO:0140664">
    <property type="term" value="F:ATP-dependent DNA damage sensor activity"/>
    <property type="evidence" value="ECO:0007669"/>
    <property type="project" value="InterPro"/>
</dbReference>
<dbReference type="SMART" id="SM01340">
    <property type="entry name" value="DNA_mis_repair"/>
    <property type="match status" value="1"/>
</dbReference>
<dbReference type="GO" id="GO:0030983">
    <property type="term" value="F:mismatched DNA binding"/>
    <property type="evidence" value="ECO:0007669"/>
    <property type="project" value="InterPro"/>
</dbReference>
<keyword evidence="2" id="KW-0227">DNA damage</keyword>
<dbReference type="NCBIfam" id="TIGR00585">
    <property type="entry name" value="mutl"/>
    <property type="match status" value="1"/>
</dbReference>
<dbReference type="PANTHER" id="PTHR10073:SF47">
    <property type="entry name" value="DNA MISMATCH REPAIR PROTEIN MLH3"/>
    <property type="match status" value="1"/>
</dbReference>
<evidence type="ECO:0000313" key="7">
    <source>
        <dbReference type="Proteomes" id="UP001059041"/>
    </source>
</evidence>
<dbReference type="PANTHER" id="PTHR10073">
    <property type="entry name" value="DNA MISMATCH REPAIR PROTEIN MLH, PMS, MUTL"/>
    <property type="match status" value="1"/>
</dbReference>
<dbReference type="GO" id="GO:0006298">
    <property type="term" value="P:mismatch repair"/>
    <property type="evidence" value="ECO:0007669"/>
    <property type="project" value="InterPro"/>
</dbReference>
<dbReference type="GO" id="GO:0032300">
    <property type="term" value="C:mismatch repair complex"/>
    <property type="evidence" value="ECO:0007669"/>
    <property type="project" value="InterPro"/>
</dbReference>
<protein>
    <submittedName>
        <fullName evidence="6">DNA mismatch repair protein Mlh3</fullName>
    </submittedName>
</protein>
<comment type="similarity">
    <text evidence="1">Belongs to the DNA mismatch repair MutL/HexB family.</text>
</comment>
<dbReference type="InterPro" id="IPR014721">
    <property type="entry name" value="Ribsml_uS5_D2-typ_fold_subgr"/>
</dbReference>
<dbReference type="InterPro" id="IPR014762">
    <property type="entry name" value="DNA_mismatch_repair_CS"/>
</dbReference>
<feature type="compositionally biased region" description="Polar residues" evidence="3">
    <location>
        <begin position="581"/>
        <end position="593"/>
    </location>
</feature>
<dbReference type="Gene3D" id="3.30.1540.20">
    <property type="entry name" value="MutL, C-terminal domain, dimerisation subdomain"/>
    <property type="match status" value="1"/>
</dbReference>
<dbReference type="InterPro" id="IPR036890">
    <property type="entry name" value="HATPase_C_sf"/>
</dbReference>
<dbReference type="Pfam" id="PF13589">
    <property type="entry name" value="HATPase_c_3"/>
    <property type="match status" value="1"/>
</dbReference>
<sequence length="1163" mass="129592">IRSLPTDVRAQLRSGVTIFSLQQCVEELILNSIDSGATCVAIKMDIGACRVQVIDNGSGMCREDMEKVGIRYNSSKCSTLEDLDNLRFYGFRGEALSSIISLSETVDINSRTKQTVKTYVKTFNEGKESDVVEAQAVRPSSGTTVSVYNLFYNMPVRRKRLDAVLETERIRQRLEAIALMHPSVSFTFKNENSSHMVVQLSKTRNTYYRFVQIHGLSRAQKLGEVSYVHEQFELTGHVGREGHYNNSLQFLFVNGRLLLKTRIHKLLNRLLKRVSSGAKQNNSLTSPPSTASPKQRSTADLYGVYVLNVKCNYAEYDICLEPAKSLIEFKDWDNVLTCVEEGVKSFIIKENLETEVMDDADGPTSSPVRRVKTPAEVRNLNVEETLEGFEALTENKDNADGMEVSGGVQIVVSRNTESYSSEESETEKAVQNVTLPARTIPIVSEMNNNRKKDDIYDKHDANVICAKNYSTDINNNKLTESKSCKISILNEKSSGDSLKHFSAPNKLFPPKRKLLLNDSERGEPDSHNFYGPSTKMVKTAAPRKLTLSFEAGSLDKFRKLFGKDAEKKTPTMDESGGLHPDSSQKANDFSEGSSVDVDGLIRTDCENDENNIDSTGDIAGSVSAHSKCSAKSSPWNRGDKISLAAKCSHLKQSKVAFKIPQRQQLHPKTLDSPGDVLFESSGTVDSAVNNSPKDIPFIVLTEQSSKIPHAVEDSHLYTSSMTTSGGGVNFGEEAGITSQCDPLSHNVRDEGQTINESDEVIPVSSNWLAHYDNSLGKLVYINQVTGLSKYNSPLVDTQVPCTTDVTNMVVSVISKTGFEYRCYPFQTNIVLPFLPKPRAERPFCLLIDSKEDVQGPNSLSTLFSEWTNPVFIRPPEVALDVTSGQAEGLAVKIHNILFSYRFTKNMIHTMRVINQVDKKFLACLINATDQETSKSSKNEGNLLVLVDQHAAHERVRLEGLVADSYEDDPDTPGKKRLCSSSVTPPLEISVTEEEMRLLRSCQAFLSDLALDVSFQKSESLNVFLERLPTCFIEKESTELRRGRRSVIKTIAEEYLREQIDLLRLTGRVRGMLPLTVHNVLAQQACHGAIKFNHILSKEECCSLVSSLSSCQLPFQCAHGRPSIIPIADLHHIEGQEHLPKPNLRKLRRMYKAWQLYGKDKSLS</sequence>
<dbReference type="CDD" id="cd16926">
    <property type="entry name" value="HATPase_MutL-MLH-PMS-like"/>
    <property type="match status" value="1"/>
</dbReference>
<proteinExistence type="inferred from homology"/>
<dbReference type="PROSITE" id="PS00058">
    <property type="entry name" value="DNA_MISMATCH_REPAIR_1"/>
    <property type="match status" value="1"/>
</dbReference>
<dbReference type="GO" id="GO:0005524">
    <property type="term" value="F:ATP binding"/>
    <property type="evidence" value="ECO:0007669"/>
    <property type="project" value="InterPro"/>
</dbReference>
<gene>
    <name evidence="6" type="ORF">IRJ41_014776</name>
</gene>
<feature type="region of interest" description="Disordered" evidence="3">
    <location>
        <begin position="565"/>
        <end position="593"/>
    </location>
</feature>
<dbReference type="FunFam" id="3.30.565.10:FF:000017">
    <property type="entry name" value="PMS1 homolog 1, mismatch repair system component"/>
    <property type="match status" value="1"/>
</dbReference>
<feature type="domain" description="DNA mismatch repair protein S5" evidence="5">
    <location>
        <begin position="210"/>
        <end position="348"/>
    </location>
</feature>
<name>A0A9W7TDJ6_TRIRA</name>
<keyword evidence="7" id="KW-1185">Reference proteome</keyword>
<dbReference type="InterPro" id="IPR013507">
    <property type="entry name" value="DNA_mismatch_S5_2-like"/>
</dbReference>
<dbReference type="SMART" id="SM00853">
    <property type="entry name" value="MutL_C"/>
    <property type="match status" value="1"/>
</dbReference>
<dbReference type="SUPFAM" id="SSF54211">
    <property type="entry name" value="Ribosomal protein S5 domain 2-like"/>
    <property type="match status" value="1"/>
</dbReference>
<dbReference type="Gene3D" id="3.30.230.10">
    <property type="match status" value="1"/>
</dbReference>
<evidence type="ECO:0000256" key="2">
    <source>
        <dbReference type="ARBA" id="ARBA00022763"/>
    </source>
</evidence>
<dbReference type="Pfam" id="PF08676">
    <property type="entry name" value="MutL_C"/>
    <property type="match status" value="1"/>
</dbReference>
<evidence type="ECO:0000259" key="5">
    <source>
        <dbReference type="SMART" id="SM01340"/>
    </source>
</evidence>
<dbReference type="Proteomes" id="UP001059041">
    <property type="component" value="Linkage Group LG21"/>
</dbReference>
<dbReference type="SUPFAM" id="SSF118116">
    <property type="entry name" value="DNA mismatch repair protein MutL"/>
    <property type="match status" value="1"/>
</dbReference>
<dbReference type="SUPFAM" id="SSF55874">
    <property type="entry name" value="ATPase domain of HSP90 chaperone/DNA topoisomerase II/histidine kinase"/>
    <property type="match status" value="1"/>
</dbReference>
<dbReference type="EMBL" id="JAFHDT010000021">
    <property type="protein sequence ID" value="KAI7794139.1"/>
    <property type="molecule type" value="Genomic_DNA"/>
</dbReference>
<dbReference type="GO" id="GO:0005634">
    <property type="term" value="C:nucleus"/>
    <property type="evidence" value="ECO:0007669"/>
    <property type="project" value="UniProtKB-ARBA"/>
</dbReference>
<dbReference type="Gene3D" id="3.30.565.10">
    <property type="entry name" value="Histidine kinase-like ATPase, C-terminal domain"/>
    <property type="match status" value="1"/>
</dbReference>
<feature type="domain" description="MutL C-terminal dimerisation" evidence="4">
    <location>
        <begin position="912"/>
        <end position="1095"/>
    </location>
</feature>